<protein>
    <recommendedName>
        <fullName evidence="2">Methyltransferase type 11 domain-containing protein</fullName>
    </recommendedName>
</protein>
<dbReference type="SUPFAM" id="SSF53335">
    <property type="entry name" value="S-adenosyl-L-methionine-dependent methyltransferases"/>
    <property type="match status" value="1"/>
</dbReference>
<reference evidence="3 4" key="1">
    <citation type="submission" date="2018-03" db="EMBL/GenBank/DDBJ databases">
        <title>Draft genome of Nitrosomonas supralitoralis APG5.</title>
        <authorList>
            <person name="Urakawa H."/>
            <person name="Lopez J.V."/>
        </authorList>
    </citation>
    <scope>NUCLEOTIDE SEQUENCE [LARGE SCALE GENOMIC DNA]</scope>
    <source>
        <strain evidence="3 4">APG5</strain>
    </source>
</reference>
<dbReference type="Pfam" id="PF08241">
    <property type="entry name" value="Methyltransf_11"/>
    <property type="match status" value="1"/>
</dbReference>
<dbReference type="InterPro" id="IPR029063">
    <property type="entry name" value="SAM-dependent_MTases_sf"/>
</dbReference>
<name>A0A2P7NWZ5_9PROT</name>
<gene>
    <name evidence="3" type="ORF">C7H79_05500</name>
</gene>
<evidence type="ECO:0000313" key="4">
    <source>
        <dbReference type="Proteomes" id="UP000241912"/>
    </source>
</evidence>
<feature type="domain" description="Methyltransferase type 11" evidence="2">
    <location>
        <begin position="75"/>
        <end position="144"/>
    </location>
</feature>
<dbReference type="AlphaFoldDB" id="A0A2P7NWZ5"/>
<proteinExistence type="predicted"/>
<comment type="caution">
    <text evidence="3">The sequence shown here is derived from an EMBL/GenBank/DDBJ whole genome shotgun (WGS) entry which is preliminary data.</text>
</comment>
<dbReference type="OrthoDB" id="9790457at2"/>
<accession>A0A2P7NWZ5</accession>
<feature type="transmembrane region" description="Helical" evidence="1">
    <location>
        <begin position="215"/>
        <end position="232"/>
    </location>
</feature>
<keyword evidence="1" id="KW-0812">Transmembrane</keyword>
<keyword evidence="1" id="KW-0472">Membrane</keyword>
<keyword evidence="1" id="KW-1133">Transmembrane helix</keyword>
<keyword evidence="4" id="KW-1185">Reference proteome</keyword>
<organism evidence="3 4">
    <name type="scientific">Nitrosomonas supralitoralis</name>
    <dbReference type="NCBI Taxonomy" id="2116706"/>
    <lineage>
        <taxon>Bacteria</taxon>
        <taxon>Pseudomonadati</taxon>
        <taxon>Pseudomonadota</taxon>
        <taxon>Betaproteobacteria</taxon>
        <taxon>Nitrosomonadales</taxon>
        <taxon>Nitrosomonadaceae</taxon>
        <taxon>Nitrosomonas</taxon>
    </lineage>
</organism>
<evidence type="ECO:0000313" key="3">
    <source>
        <dbReference type="EMBL" id="PSJ17974.1"/>
    </source>
</evidence>
<dbReference type="GO" id="GO:0008757">
    <property type="term" value="F:S-adenosylmethionine-dependent methyltransferase activity"/>
    <property type="evidence" value="ECO:0007669"/>
    <property type="project" value="InterPro"/>
</dbReference>
<dbReference type="Proteomes" id="UP000241912">
    <property type="component" value="Unassembled WGS sequence"/>
</dbReference>
<sequence>MARNGEQEMSLLRTFMNTNINLRKWFDQQFLPSSFIKDGNKDFIVEMAPSYLRQGMKIYDVGGEAALRIHQKKTALCLNIVGIDISQTELDRAPVGGYDETVCADIVNIHGAGDGDLVICQAVLEHVKDTEGALRSIASLLMPGWRALIFVPSRNAVFARLNVLLPEKLKRKILYGVYSNARAAQGFPSFYHKCTPDDFIAMAKHNGLAVIESRYYYISSYFSFLFPVYLVWRIWVVIFKSIAGHQAAETFSMVLVKKALCKGIEGRQGKVFFSENLW</sequence>
<dbReference type="Gene3D" id="3.40.50.150">
    <property type="entry name" value="Vaccinia Virus protein VP39"/>
    <property type="match status" value="1"/>
</dbReference>
<dbReference type="InterPro" id="IPR013216">
    <property type="entry name" value="Methyltransf_11"/>
</dbReference>
<evidence type="ECO:0000259" key="2">
    <source>
        <dbReference type="Pfam" id="PF08241"/>
    </source>
</evidence>
<dbReference type="EMBL" id="PXXU01000011">
    <property type="protein sequence ID" value="PSJ17974.1"/>
    <property type="molecule type" value="Genomic_DNA"/>
</dbReference>
<evidence type="ECO:0000256" key="1">
    <source>
        <dbReference type="SAM" id="Phobius"/>
    </source>
</evidence>